<evidence type="ECO:0000259" key="1">
    <source>
        <dbReference type="Pfam" id="PF21789"/>
    </source>
</evidence>
<accession>A0A6G0VXR2</accession>
<sequence>MFIGFLKWQNNIPILESQRKTGFIELIICLISSGQLDFILTFKLSQDHIEMLFSAIRSGGGFNNNPSAAQFEAAYKRLLIHTNLTVSSEADCSPQDATNILSVSKEMPNLIGDENLQEIPQYKTFAIEHISGFILKKILCVLKCNVCAAELIDTNSRHKLSDIKNRGGLTKPSIDVVTLCEIAEKIFILWITQAIKNQKNNNIASL</sequence>
<dbReference type="InterPro" id="IPR048367">
    <property type="entry name" value="TNP-like_RNaseH_C"/>
</dbReference>
<organism evidence="2 3">
    <name type="scientific">Aphis craccivora</name>
    <name type="common">Cowpea aphid</name>
    <dbReference type="NCBI Taxonomy" id="307492"/>
    <lineage>
        <taxon>Eukaryota</taxon>
        <taxon>Metazoa</taxon>
        <taxon>Ecdysozoa</taxon>
        <taxon>Arthropoda</taxon>
        <taxon>Hexapoda</taxon>
        <taxon>Insecta</taxon>
        <taxon>Pterygota</taxon>
        <taxon>Neoptera</taxon>
        <taxon>Paraneoptera</taxon>
        <taxon>Hemiptera</taxon>
        <taxon>Sternorrhyncha</taxon>
        <taxon>Aphidomorpha</taxon>
        <taxon>Aphidoidea</taxon>
        <taxon>Aphididae</taxon>
        <taxon>Aphidini</taxon>
        <taxon>Aphis</taxon>
        <taxon>Aphis</taxon>
    </lineage>
</organism>
<dbReference type="PANTHER" id="PTHR47577:SF2">
    <property type="entry name" value="THAP DOMAIN CONTAINING 9"/>
    <property type="match status" value="1"/>
</dbReference>
<gene>
    <name evidence="2" type="ORF">FWK35_00024293</name>
</gene>
<feature type="domain" description="Transposable element P transposase-like RNase H C-terminal" evidence="1">
    <location>
        <begin position="43"/>
        <end position="76"/>
    </location>
</feature>
<dbReference type="EMBL" id="VUJU01010652">
    <property type="protein sequence ID" value="KAF0713509.1"/>
    <property type="molecule type" value="Genomic_DNA"/>
</dbReference>
<dbReference type="Proteomes" id="UP000478052">
    <property type="component" value="Unassembled WGS sequence"/>
</dbReference>
<dbReference type="Pfam" id="PF21789">
    <property type="entry name" value="TNP-like_RNaseH_C"/>
    <property type="match status" value="1"/>
</dbReference>
<dbReference type="PANTHER" id="PTHR47577">
    <property type="entry name" value="THAP DOMAIN-CONTAINING PROTEIN 6"/>
    <property type="match status" value="1"/>
</dbReference>
<name>A0A6G0VXR2_APHCR</name>
<keyword evidence="3" id="KW-1185">Reference proteome</keyword>
<protein>
    <submittedName>
        <fullName evidence="2">Transposable element P transposase</fullName>
    </submittedName>
</protein>
<dbReference type="OrthoDB" id="7615032at2759"/>
<evidence type="ECO:0000313" key="2">
    <source>
        <dbReference type="EMBL" id="KAF0713509.1"/>
    </source>
</evidence>
<reference evidence="2 3" key="1">
    <citation type="submission" date="2019-08" db="EMBL/GenBank/DDBJ databases">
        <title>Whole genome of Aphis craccivora.</title>
        <authorList>
            <person name="Voronova N.V."/>
            <person name="Shulinski R.S."/>
            <person name="Bandarenka Y.V."/>
            <person name="Zhorov D.G."/>
            <person name="Warner D."/>
        </authorList>
    </citation>
    <scope>NUCLEOTIDE SEQUENCE [LARGE SCALE GENOMIC DNA]</scope>
    <source>
        <strain evidence="2">180601</strain>
        <tissue evidence="2">Whole Body</tissue>
    </source>
</reference>
<evidence type="ECO:0000313" key="3">
    <source>
        <dbReference type="Proteomes" id="UP000478052"/>
    </source>
</evidence>
<dbReference type="AlphaFoldDB" id="A0A6G0VXR2"/>
<comment type="caution">
    <text evidence="2">The sequence shown here is derived from an EMBL/GenBank/DDBJ whole genome shotgun (WGS) entry which is preliminary data.</text>
</comment>
<proteinExistence type="predicted"/>